<name>A0A0G1IDV0_9BACT</name>
<dbReference type="InterPro" id="IPR043129">
    <property type="entry name" value="ATPase_NBD"/>
</dbReference>
<accession>A0A0G1IDV0</accession>
<dbReference type="InterPro" id="IPR000600">
    <property type="entry name" value="ROK"/>
</dbReference>
<comment type="similarity">
    <text evidence="1">Belongs to the ROK (NagC/XylR) family.</text>
</comment>
<dbReference type="PANTHER" id="PTHR18964">
    <property type="entry name" value="ROK (REPRESSOR, ORF, KINASE) FAMILY"/>
    <property type="match status" value="1"/>
</dbReference>
<dbReference type="SUPFAM" id="SSF53067">
    <property type="entry name" value="Actin-like ATPase domain"/>
    <property type="match status" value="1"/>
</dbReference>
<organism evidence="2 3">
    <name type="scientific">Candidatus Giovannonibacteria bacterium GW2011_GWB1_44_23</name>
    <dbReference type="NCBI Taxonomy" id="1618652"/>
    <lineage>
        <taxon>Bacteria</taxon>
        <taxon>Candidatus Giovannoniibacteriota</taxon>
    </lineage>
</organism>
<dbReference type="AlphaFoldDB" id="A0A0G1IDV0"/>
<dbReference type="PANTHER" id="PTHR18964:SF149">
    <property type="entry name" value="BIFUNCTIONAL UDP-N-ACETYLGLUCOSAMINE 2-EPIMERASE_N-ACETYLMANNOSAMINE KINASE"/>
    <property type="match status" value="1"/>
</dbReference>
<sequence>MLGIDIGGTKIRAVLWDSKRAVKAREFKTPKNLAAFKKLLENILKSYRAKKIGIGVPGAVSGNKILFCPNIKYLKNFDISQLRRPTSKLRLDNDARCFARAHQNLPTGKAGLTHLDGQAVLFITLGTGIGRAISRAGKILKIKKFEYPESWEKEYQKLRDSKNNYALAIFLVQHLKWRFKEYNPKLIIVGGGVTGRQNFVAEFQKAVKLPVRKSKFGKNAAAIGAALL</sequence>
<dbReference type="EMBL" id="LCIN01000004">
    <property type="protein sequence ID" value="KKT57395.1"/>
    <property type="molecule type" value="Genomic_DNA"/>
</dbReference>
<evidence type="ECO:0000256" key="1">
    <source>
        <dbReference type="ARBA" id="ARBA00006479"/>
    </source>
</evidence>
<protein>
    <recommendedName>
        <fullName evidence="4">ROK family protein</fullName>
    </recommendedName>
</protein>
<evidence type="ECO:0008006" key="4">
    <source>
        <dbReference type="Google" id="ProtNLM"/>
    </source>
</evidence>
<dbReference type="Pfam" id="PF00480">
    <property type="entry name" value="ROK"/>
    <property type="match status" value="1"/>
</dbReference>
<proteinExistence type="inferred from homology"/>
<comment type="caution">
    <text evidence="2">The sequence shown here is derived from an EMBL/GenBank/DDBJ whole genome shotgun (WGS) entry which is preliminary data.</text>
</comment>
<reference evidence="2 3" key="1">
    <citation type="journal article" date="2015" name="Nature">
        <title>rRNA introns, odd ribosomes, and small enigmatic genomes across a large radiation of phyla.</title>
        <authorList>
            <person name="Brown C.T."/>
            <person name="Hug L.A."/>
            <person name="Thomas B.C."/>
            <person name="Sharon I."/>
            <person name="Castelle C.J."/>
            <person name="Singh A."/>
            <person name="Wilkins M.J."/>
            <person name="Williams K.H."/>
            <person name="Banfield J.F."/>
        </authorList>
    </citation>
    <scope>NUCLEOTIDE SEQUENCE [LARGE SCALE GENOMIC DNA]</scope>
</reference>
<dbReference type="Gene3D" id="3.30.420.40">
    <property type="match status" value="3"/>
</dbReference>
<gene>
    <name evidence="2" type="ORF">UW49_C0004G0010</name>
</gene>
<dbReference type="CDD" id="cd23763">
    <property type="entry name" value="ASKHA_ATPase_ROK"/>
    <property type="match status" value="1"/>
</dbReference>
<dbReference type="Proteomes" id="UP000033977">
    <property type="component" value="Unassembled WGS sequence"/>
</dbReference>
<evidence type="ECO:0000313" key="3">
    <source>
        <dbReference type="Proteomes" id="UP000033977"/>
    </source>
</evidence>
<evidence type="ECO:0000313" key="2">
    <source>
        <dbReference type="EMBL" id="KKT57395.1"/>
    </source>
</evidence>